<sequence>MRCIAPAAAQVPMETIERVLPVEVTVNKTPGGIWPIVSRAGVLHAPVEAFASWRIEVRPDTPSTEFRGLRYYALPSIPGLDSRLDTERNVLELSVEAGSFAATRLTRELGTTLAQSPPIPALFLNYDLNFNQSFGAVRERDMGVLGEAGWSSRWGVLTQTFIGRDVEDSKLRAFGRLETALRRDFAGSGYTLVLGDSTLRIGLLGRAAYFGGVQFGTNFDLSPTVNRQPIPIVAGETSAPSVVQLYVNDVLRQTSNVPAGPFTLDNLPALSGNGQSPCACATSWAARHWSRSPSSSPPTCWRPAPTTGRSKPARCASTSAP</sequence>
<reference evidence="2 3" key="1">
    <citation type="submission" date="2020-05" db="EMBL/GenBank/DDBJ databases">
        <title>Ramlibacter rhizophilus sp. nov., isolated from rhizosphere soil of national flower Mugunghwa from South Korea.</title>
        <authorList>
            <person name="Zheng-Fei Y."/>
            <person name="Huan T."/>
        </authorList>
    </citation>
    <scope>NUCLEOTIDE SEQUENCE [LARGE SCALE GENOMIC DNA]</scope>
    <source>
        <strain evidence="2 3">H242</strain>
    </source>
</reference>
<evidence type="ECO:0000313" key="3">
    <source>
        <dbReference type="Proteomes" id="UP000500826"/>
    </source>
</evidence>
<dbReference type="EMBL" id="CP053418">
    <property type="protein sequence ID" value="QJW83515.1"/>
    <property type="molecule type" value="Genomic_DNA"/>
</dbReference>
<reference evidence="2 3" key="2">
    <citation type="submission" date="2020-05" db="EMBL/GenBank/DDBJ databases">
        <authorList>
            <person name="Khan S.A."/>
            <person name="Jeon C.O."/>
            <person name="Chun B.H."/>
        </authorList>
    </citation>
    <scope>NUCLEOTIDE SEQUENCE [LARGE SCALE GENOMIC DNA]</scope>
    <source>
        <strain evidence="2 3">H242</strain>
    </source>
</reference>
<gene>
    <name evidence="2" type="ORF">HK414_03205</name>
</gene>
<dbReference type="Proteomes" id="UP000500826">
    <property type="component" value="Chromosome"/>
</dbReference>
<organism evidence="2 3">
    <name type="scientific">Ramlibacter terrae</name>
    <dbReference type="NCBI Taxonomy" id="2732511"/>
    <lineage>
        <taxon>Bacteria</taxon>
        <taxon>Pseudomonadati</taxon>
        <taxon>Pseudomonadota</taxon>
        <taxon>Betaproteobacteria</taxon>
        <taxon>Burkholderiales</taxon>
        <taxon>Comamonadaceae</taxon>
        <taxon>Ramlibacter</taxon>
    </lineage>
</organism>
<dbReference type="PROSITE" id="PS01151">
    <property type="entry name" value="FIMBRIAL_USHER"/>
    <property type="match status" value="1"/>
</dbReference>
<keyword evidence="3" id="KW-1185">Reference proteome</keyword>
<dbReference type="InterPro" id="IPR018030">
    <property type="entry name" value="Fimbrial_membr_usher_CS"/>
</dbReference>
<protein>
    <recommendedName>
        <fullName evidence="4">Fimbrial biogenesis outer membrane usher protein</fullName>
    </recommendedName>
</protein>
<dbReference type="PANTHER" id="PTHR30451:SF5">
    <property type="entry name" value="SLR0019 PROTEIN"/>
    <property type="match status" value="1"/>
</dbReference>
<dbReference type="Gene3D" id="2.60.40.3110">
    <property type="match status" value="1"/>
</dbReference>
<dbReference type="PANTHER" id="PTHR30451">
    <property type="entry name" value="OUTER MEMBRANE USHER PROTEIN"/>
    <property type="match status" value="1"/>
</dbReference>
<name>A0ABX6P0C0_9BURK</name>
<accession>A0ABX6P0C0</accession>
<evidence type="ECO:0008006" key="4">
    <source>
        <dbReference type="Google" id="ProtNLM"/>
    </source>
</evidence>
<feature type="region of interest" description="Disordered" evidence="1">
    <location>
        <begin position="289"/>
        <end position="321"/>
    </location>
</feature>
<proteinExistence type="predicted"/>
<evidence type="ECO:0000313" key="2">
    <source>
        <dbReference type="EMBL" id="QJW83515.1"/>
    </source>
</evidence>
<evidence type="ECO:0000256" key="1">
    <source>
        <dbReference type="SAM" id="MobiDB-lite"/>
    </source>
</evidence>
<dbReference type="InterPro" id="IPR000015">
    <property type="entry name" value="Fimb_usher"/>
</dbReference>